<dbReference type="Gene3D" id="3.20.20.70">
    <property type="entry name" value="Aldolase class I"/>
    <property type="match status" value="1"/>
</dbReference>
<name>A0A2M7G5X6_9BACT</name>
<evidence type="ECO:0000256" key="6">
    <source>
        <dbReference type="ARBA" id="ARBA00023014"/>
    </source>
</evidence>
<dbReference type="PANTHER" id="PTHR11228:SF7">
    <property type="entry name" value="PQQA PEPTIDE CYCLASE"/>
    <property type="match status" value="1"/>
</dbReference>
<dbReference type="InterPro" id="IPR017200">
    <property type="entry name" value="PqqE-like"/>
</dbReference>
<dbReference type="Pfam" id="PF13186">
    <property type="entry name" value="SPASM"/>
    <property type="match status" value="1"/>
</dbReference>
<dbReference type="InterPro" id="IPR050377">
    <property type="entry name" value="Radical_SAM_PqqE_MftC-like"/>
</dbReference>
<dbReference type="GO" id="GO:0003824">
    <property type="term" value="F:catalytic activity"/>
    <property type="evidence" value="ECO:0007669"/>
    <property type="project" value="InterPro"/>
</dbReference>
<dbReference type="AlphaFoldDB" id="A0A2M7G5X6"/>
<dbReference type="SMART" id="SM00729">
    <property type="entry name" value="Elp3"/>
    <property type="match status" value="1"/>
</dbReference>
<evidence type="ECO:0000259" key="7">
    <source>
        <dbReference type="PROSITE" id="PS51918"/>
    </source>
</evidence>
<dbReference type="SFLD" id="SFLDS00029">
    <property type="entry name" value="Radical_SAM"/>
    <property type="match status" value="1"/>
</dbReference>
<dbReference type="SFLD" id="SFLDG01386">
    <property type="entry name" value="main_SPASM_domain-containing"/>
    <property type="match status" value="1"/>
</dbReference>
<dbReference type="Pfam" id="PF04055">
    <property type="entry name" value="Radical_SAM"/>
    <property type="match status" value="1"/>
</dbReference>
<comment type="cofactor">
    <cofactor evidence="1">
        <name>[4Fe-4S] cluster</name>
        <dbReference type="ChEBI" id="CHEBI:49883"/>
    </cofactor>
</comment>
<feature type="domain" description="Radical SAM core" evidence="7">
    <location>
        <begin position="22"/>
        <end position="256"/>
    </location>
</feature>
<dbReference type="GO" id="GO:0046872">
    <property type="term" value="F:metal ion binding"/>
    <property type="evidence" value="ECO:0007669"/>
    <property type="project" value="UniProtKB-KW"/>
</dbReference>
<organism evidence="8 9">
    <name type="scientific">bacterium (Candidatus Blackallbacteria) CG17_big_fil_post_rev_8_21_14_2_50_48_46</name>
    <dbReference type="NCBI Taxonomy" id="2014261"/>
    <lineage>
        <taxon>Bacteria</taxon>
        <taxon>Candidatus Blackallbacteria</taxon>
    </lineage>
</organism>
<dbReference type="GO" id="GO:0051539">
    <property type="term" value="F:4 iron, 4 sulfur cluster binding"/>
    <property type="evidence" value="ECO:0007669"/>
    <property type="project" value="UniProtKB-KW"/>
</dbReference>
<dbReference type="InterPro" id="IPR023885">
    <property type="entry name" value="4Fe4S-binding_SPASM_dom"/>
</dbReference>
<dbReference type="EMBL" id="PFFQ01000026">
    <property type="protein sequence ID" value="PIW17257.1"/>
    <property type="molecule type" value="Genomic_DNA"/>
</dbReference>
<dbReference type="CDD" id="cd01335">
    <property type="entry name" value="Radical_SAM"/>
    <property type="match status" value="1"/>
</dbReference>
<dbReference type="Proteomes" id="UP000231019">
    <property type="component" value="Unassembled WGS sequence"/>
</dbReference>
<dbReference type="InterPro" id="IPR007197">
    <property type="entry name" value="rSAM"/>
</dbReference>
<gene>
    <name evidence="8" type="ORF">COW36_09820</name>
</gene>
<keyword evidence="6" id="KW-0411">Iron-sulfur</keyword>
<keyword evidence="3" id="KW-0949">S-adenosyl-L-methionine</keyword>
<accession>A0A2M7G5X6</accession>
<keyword evidence="2" id="KW-0004">4Fe-4S</keyword>
<evidence type="ECO:0000256" key="1">
    <source>
        <dbReference type="ARBA" id="ARBA00001966"/>
    </source>
</evidence>
<dbReference type="PANTHER" id="PTHR11228">
    <property type="entry name" value="RADICAL SAM DOMAIN PROTEIN"/>
    <property type="match status" value="1"/>
</dbReference>
<evidence type="ECO:0000313" key="9">
    <source>
        <dbReference type="Proteomes" id="UP000231019"/>
    </source>
</evidence>
<dbReference type="SFLD" id="SFLDG01387">
    <property type="entry name" value="BtrN-like_SPASM_domain_contain"/>
    <property type="match status" value="1"/>
</dbReference>
<dbReference type="SFLD" id="SFLDG01067">
    <property type="entry name" value="SPASM/twitch_domain_containing"/>
    <property type="match status" value="1"/>
</dbReference>
<reference evidence="8 9" key="1">
    <citation type="submission" date="2017-09" db="EMBL/GenBank/DDBJ databases">
        <title>Depth-based differentiation of microbial function through sediment-hosted aquifers and enrichment of novel symbionts in the deep terrestrial subsurface.</title>
        <authorList>
            <person name="Probst A.J."/>
            <person name="Ladd B."/>
            <person name="Jarett J.K."/>
            <person name="Geller-Mcgrath D.E."/>
            <person name="Sieber C.M."/>
            <person name="Emerson J.B."/>
            <person name="Anantharaman K."/>
            <person name="Thomas B.C."/>
            <person name="Malmstrom R."/>
            <person name="Stieglmeier M."/>
            <person name="Klingl A."/>
            <person name="Woyke T."/>
            <person name="Ryan C.M."/>
            <person name="Banfield J.F."/>
        </authorList>
    </citation>
    <scope>NUCLEOTIDE SEQUENCE [LARGE SCALE GENOMIC DNA]</scope>
    <source>
        <strain evidence="8">CG17_big_fil_post_rev_8_21_14_2_50_48_46</strain>
    </source>
</reference>
<dbReference type="CDD" id="cd21109">
    <property type="entry name" value="SPASM"/>
    <property type="match status" value="1"/>
</dbReference>
<dbReference type="PROSITE" id="PS51918">
    <property type="entry name" value="RADICAL_SAM"/>
    <property type="match status" value="1"/>
</dbReference>
<dbReference type="InterPro" id="IPR034391">
    <property type="entry name" value="AdoMet-like_SPASM_containing"/>
</dbReference>
<proteinExistence type="predicted"/>
<keyword evidence="5" id="KW-0408">Iron</keyword>
<evidence type="ECO:0000256" key="4">
    <source>
        <dbReference type="ARBA" id="ARBA00022723"/>
    </source>
</evidence>
<keyword evidence="4" id="KW-0479">Metal-binding</keyword>
<protein>
    <recommendedName>
        <fullName evidence="7">Radical SAM core domain-containing protein</fullName>
    </recommendedName>
</protein>
<dbReference type="InterPro" id="IPR006638">
    <property type="entry name" value="Elp3/MiaA/NifB-like_rSAM"/>
</dbReference>
<evidence type="ECO:0000256" key="3">
    <source>
        <dbReference type="ARBA" id="ARBA00022691"/>
    </source>
</evidence>
<dbReference type="InterPro" id="IPR058240">
    <property type="entry name" value="rSAM_sf"/>
</dbReference>
<evidence type="ECO:0000313" key="8">
    <source>
        <dbReference type="EMBL" id="PIW17257.1"/>
    </source>
</evidence>
<dbReference type="PIRSF" id="PIRSF037420">
    <property type="entry name" value="PQQ_syn_pqqE"/>
    <property type="match status" value="1"/>
</dbReference>
<sequence length="381" mass="43337">MYKLDQYFGKRPKKLIRMREGQEPPRPLSVKIKLTWHCNLKCRMCSQWRIEGKKPPRPSYFNSWESLKSVLDDLIFLKAKKVHFSGGEPLIFPWLAQGIRYLTDHGRHVTLVSNGTLWTQQRAEELISAGLSQITFSIDSPNPQTFTKIRGEAQWEKLIKGIENTRSAIQQSSQLISLKANSVVTAMNFHELKDLPQLAHDLGIHRLRLLPVDDLHQETGPSIRLNEAQIKTYNREIAPEFAEKALKWGLIRTAFEAYPFGTSQTEISASAQGLYAKGFYQKNLCFAPWLHTLIAADGKVYACCMLKGEKQALAQLSETEGFSEIWTGEAYQNFRREIQEQTPSICQNCDDYLSENQYLNQLIASVESKSPTKNAPGRGAS</sequence>
<comment type="caution">
    <text evidence="8">The sequence shown here is derived from an EMBL/GenBank/DDBJ whole genome shotgun (WGS) entry which is preliminary data.</text>
</comment>
<evidence type="ECO:0000256" key="5">
    <source>
        <dbReference type="ARBA" id="ARBA00023004"/>
    </source>
</evidence>
<dbReference type="SUPFAM" id="SSF102114">
    <property type="entry name" value="Radical SAM enzymes"/>
    <property type="match status" value="1"/>
</dbReference>
<dbReference type="InterPro" id="IPR013785">
    <property type="entry name" value="Aldolase_TIM"/>
</dbReference>
<evidence type="ECO:0000256" key="2">
    <source>
        <dbReference type="ARBA" id="ARBA00022485"/>
    </source>
</evidence>